<dbReference type="AlphaFoldDB" id="A0A8T0DNJ2"/>
<evidence type="ECO:0000256" key="3">
    <source>
        <dbReference type="ARBA" id="ARBA00010323"/>
    </source>
</evidence>
<sequence length="538" mass="61458">MLKIIVVVSALSDTTAMTLADAIYAFLLLLSLCLGPLIQRSTLTRLLLPAVFGFLMASFSAGLSVWHSVLTVFGFIFLLLLCPARFFHYVACFWCFGYLGFFRSCHYMGLSKPSDFANVVQLLITLRLIGLSFELFDTWKMEQQLLKLNRPTGQTEQERLTLLREYKGVRASPLEVLCYAYCYVGLFTGPYYKFRTFFDFVNWPPNAPAKSTDQLVQQLQEAPLFGVSYLILSHFYTVDYVRLDDFYQHSFTYRFFYMVIIFFIFRLRIYFAWKLAECVCMSAGFGAYPTTSEPLSGEGPTNLVALNKWMLRFNPSQQTANSVLSTQHRAGENSPPNIDFSSPGQPPQKEEYSYSTVQNISVWGCEFTPTVREGMRSWNQTVQYWLAFNFHKRLPGSRSLRYVWTMCVSAYWHGLHPGYYLSFLTIPLALVAESGLAVLVTACGRGLPPGSLNFFSWLLKMRVFEYCAMGFLLLDAHTTLAYWHSIGYCVHCVLFGIILLSAVVRRVCPKSITVLTSATLSPTEQLTRLTERRARMVR</sequence>
<comment type="caution">
    <text evidence="13">The sequence shown here is derived from an EMBL/GenBank/DDBJ whole genome shotgun (WGS) entry which is preliminary data.</text>
</comment>
<evidence type="ECO:0000256" key="6">
    <source>
        <dbReference type="ARBA" id="ARBA00022989"/>
    </source>
</evidence>
<dbReference type="GO" id="GO:0071617">
    <property type="term" value="F:lysophospholipid acyltransferase activity"/>
    <property type="evidence" value="ECO:0007669"/>
    <property type="project" value="TreeGrafter"/>
</dbReference>
<dbReference type="GO" id="GO:0006661">
    <property type="term" value="P:phosphatidylinositol biosynthetic process"/>
    <property type="evidence" value="ECO:0007669"/>
    <property type="project" value="TreeGrafter"/>
</dbReference>
<feature type="transmembrane region" description="Helical" evidence="12">
    <location>
        <begin position="480"/>
        <end position="504"/>
    </location>
</feature>
<feature type="transmembrane region" description="Helical" evidence="12">
    <location>
        <begin position="50"/>
        <end position="80"/>
    </location>
</feature>
<feature type="compositionally biased region" description="Polar residues" evidence="11">
    <location>
        <begin position="324"/>
        <end position="343"/>
    </location>
</feature>
<dbReference type="InterPro" id="IPR004299">
    <property type="entry name" value="MBOAT_fam"/>
</dbReference>
<evidence type="ECO:0000256" key="1">
    <source>
        <dbReference type="ARBA" id="ARBA00004141"/>
    </source>
</evidence>
<dbReference type="PANTHER" id="PTHR13906">
    <property type="entry name" value="PORCUPINE"/>
    <property type="match status" value="1"/>
</dbReference>
<comment type="similarity">
    <text evidence="3">Belongs to the membrane-bound acyltransferase family.</text>
</comment>
<proteinExistence type="inferred from homology"/>
<evidence type="ECO:0000256" key="9">
    <source>
        <dbReference type="ARBA" id="ARBA00025707"/>
    </source>
</evidence>
<comment type="pathway">
    <text evidence="9">Phospholipid metabolism.</text>
</comment>
<evidence type="ECO:0000256" key="5">
    <source>
        <dbReference type="ARBA" id="ARBA00022692"/>
    </source>
</evidence>
<dbReference type="InterPro" id="IPR049941">
    <property type="entry name" value="LPLAT_7/PORCN-like"/>
</dbReference>
<feature type="transmembrane region" description="Helical" evidence="12">
    <location>
        <begin position="16"/>
        <end position="38"/>
    </location>
</feature>
<dbReference type="GO" id="GO:0030258">
    <property type="term" value="P:lipid modification"/>
    <property type="evidence" value="ECO:0007669"/>
    <property type="project" value="TreeGrafter"/>
</dbReference>
<feature type="transmembrane region" description="Helical" evidence="12">
    <location>
        <begin position="255"/>
        <end position="273"/>
    </location>
</feature>
<dbReference type="OrthoDB" id="7663182at2759"/>
<dbReference type="PANTHER" id="PTHR13906:SF16">
    <property type="entry name" value="LYSOPHOSPHOLIPID ACYLTRANSFERASE 7"/>
    <property type="match status" value="1"/>
</dbReference>
<organism evidence="13 14">
    <name type="scientific">Paragonimus westermani</name>
    <dbReference type="NCBI Taxonomy" id="34504"/>
    <lineage>
        <taxon>Eukaryota</taxon>
        <taxon>Metazoa</taxon>
        <taxon>Spiralia</taxon>
        <taxon>Lophotrochozoa</taxon>
        <taxon>Platyhelminthes</taxon>
        <taxon>Trematoda</taxon>
        <taxon>Digenea</taxon>
        <taxon>Plagiorchiida</taxon>
        <taxon>Troglotremata</taxon>
        <taxon>Troglotrematidae</taxon>
        <taxon>Paragonimus</taxon>
    </lineage>
</organism>
<keyword evidence="6 12" id="KW-1133">Transmembrane helix</keyword>
<dbReference type="EMBL" id="JTDF01002085">
    <property type="protein sequence ID" value="KAF8569200.1"/>
    <property type="molecule type" value="Genomic_DNA"/>
</dbReference>
<gene>
    <name evidence="13" type="ORF">P879_04342</name>
</gene>
<feature type="transmembrane region" description="Helical" evidence="12">
    <location>
        <begin position="86"/>
        <end position="104"/>
    </location>
</feature>
<evidence type="ECO:0000256" key="7">
    <source>
        <dbReference type="ARBA" id="ARBA00023136"/>
    </source>
</evidence>
<keyword evidence="14" id="KW-1185">Reference proteome</keyword>
<dbReference type="GO" id="GO:0016020">
    <property type="term" value="C:membrane"/>
    <property type="evidence" value="ECO:0007669"/>
    <property type="project" value="UniProtKB-SubCell"/>
</dbReference>
<comment type="pathway">
    <text evidence="2">Lipid metabolism; phospholipid metabolism.</text>
</comment>
<keyword evidence="7 12" id="KW-0472">Membrane</keyword>
<feature type="region of interest" description="Disordered" evidence="11">
    <location>
        <begin position="324"/>
        <end position="350"/>
    </location>
</feature>
<dbReference type="Pfam" id="PF03062">
    <property type="entry name" value="MBOAT"/>
    <property type="match status" value="1"/>
</dbReference>
<protein>
    <recommendedName>
        <fullName evidence="10">Lysophospholipid acyltransferase 7</fullName>
    </recommendedName>
</protein>
<evidence type="ECO:0000256" key="2">
    <source>
        <dbReference type="ARBA" id="ARBA00005074"/>
    </source>
</evidence>
<evidence type="ECO:0000256" key="4">
    <source>
        <dbReference type="ARBA" id="ARBA00022679"/>
    </source>
</evidence>
<name>A0A8T0DNJ2_9TREM</name>
<feature type="transmembrane region" description="Helical" evidence="12">
    <location>
        <begin position="421"/>
        <end position="442"/>
    </location>
</feature>
<evidence type="ECO:0000313" key="13">
    <source>
        <dbReference type="EMBL" id="KAF8569200.1"/>
    </source>
</evidence>
<evidence type="ECO:0000256" key="11">
    <source>
        <dbReference type="SAM" id="MobiDB-lite"/>
    </source>
</evidence>
<evidence type="ECO:0000256" key="8">
    <source>
        <dbReference type="ARBA" id="ARBA00023315"/>
    </source>
</evidence>
<keyword evidence="5 12" id="KW-0812">Transmembrane</keyword>
<accession>A0A8T0DNJ2</accession>
<dbReference type="Proteomes" id="UP000699462">
    <property type="component" value="Unassembled WGS sequence"/>
</dbReference>
<reference evidence="13 14" key="1">
    <citation type="submission" date="2019-07" db="EMBL/GenBank/DDBJ databases">
        <title>Annotation for the trematode Paragonimus westermani.</title>
        <authorList>
            <person name="Choi Y.-J."/>
        </authorList>
    </citation>
    <scope>NUCLEOTIDE SEQUENCE [LARGE SCALE GENOMIC DNA]</scope>
    <source>
        <strain evidence="13">180907_Pwestermani</strain>
    </source>
</reference>
<evidence type="ECO:0000256" key="12">
    <source>
        <dbReference type="SAM" id="Phobius"/>
    </source>
</evidence>
<comment type="subcellular location">
    <subcellularLocation>
        <location evidence="1">Membrane</location>
        <topology evidence="1">Multi-pass membrane protein</topology>
    </subcellularLocation>
</comment>
<keyword evidence="8" id="KW-0012">Acyltransferase</keyword>
<evidence type="ECO:0000256" key="10">
    <source>
        <dbReference type="ARBA" id="ARBA00093678"/>
    </source>
</evidence>
<dbReference type="GO" id="GO:0044233">
    <property type="term" value="C:mitochondria-associated endoplasmic reticulum membrane contact site"/>
    <property type="evidence" value="ECO:0007669"/>
    <property type="project" value="TreeGrafter"/>
</dbReference>
<evidence type="ECO:0000313" key="14">
    <source>
        <dbReference type="Proteomes" id="UP000699462"/>
    </source>
</evidence>
<keyword evidence="4" id="KW-0808">Transferase</keyword>